<protein>
    <submittedName>
        <fullName evidence="1">Uncharacterized protein</fullName>
    </submittedName>
</protein>
<evidence type="ECO:0000313" key="1">
    <source>
        <dbReference type="EMBL" id="PJA64762.1"/>
    </source>
</evidence>
<sequence length="72" mass="7815">MRVWAGGTSTTPNFLAAHFAEQNTKFGGGESEGGAGIHFPHTPFSARLARAFSLAREARHLFPSKKVRAFLN</sequence>
<dbReference type="EMBL" id="PFWF01000029">
    <property type="protein sequence ID" value="PJA64762.1"/>
    <property type="molecule type" value="Genomic_DNA"/>
</dbReference>
<dbReference type="AlphaFoldDB" id="A0A2M7YPD6"/>
<reference evidence="2" key="1">
    <citation type="submission" date="2017-09" db="EMBL/GenBank/DDBJ databases">
        <title>Depth-based differentiation of microbial function through sediment-hosted aquifers and enrichment of novel symbionts in the deep terrestrial subsurface.</title>
        <authorList>
            <person name="Probst A.J."/>
            <person name="Ladd B."/>
            <person name="Jarett J.K."/>
            <person name="Geller-Mcgrath D.E."/>
            <person name="Sieber C.M.K."/>
            <person name="Emerson J.B."/>
            <person name="Anantharaman K."/>
            <person name="Thomas B.C."/>
            <person name="Malmstrom R."/>
            <person name="Stieglmeier M."/>
            <person name="Klingl A."/>
            <person name="Woyke T."/>
            <person name="Ryan C.M."/>
            <person name="Banfield J.F."/>
        </authorList>
    </citation>
    <scope>NUCLEOTIDE SEQUENCE [LARGE SCALE GENOMIC DNA]</scope>
</reference>
<evidence type="ECO:0000313" key="2">
    <source>
        <dbReference type="Proteomes" id="UP000230434"/>
    </source>
</evidence>
<organism evidence="1 2">
    <name type="scientific">Candidatus Portnoybacteria bacterium CG_4_9_14_3_um_filter_40_10</name>
    <dbReference type="NCBI Taxonomy" id="1974804"/>
    <lineage>
        <taxon>Bacteria</taxon>
        <taxon>Candidatus Portnoyibacteriota</taxon>
    </lineage>
</organism>
<proteinExistence type="predicted"/>
<feature type="non-terminal residue" evidence="1">
    <location>
        <position position="72"/>
    </location>
</feature>
<comment type="caution">
    <text evidence="1">The sequence shown here is derived from an EMBL/GenBank/DDBJ whole genome shotgun (WGS) entry which is preliminary data.</text>
</comment>
<dbReference type="Proteomes" id="UP000230434">
    <property type="component" value="Unassembled WGS sequence"/>
</dbReference>
<accession>A0A2M7YPD6</accession>
<name>A0A2M7YPD6_9BACT</name>
<gene>
    <name evidence="1" type="ORF">CO159_01460</name>
</gene>